<protein>
    <submittedName>
        <fullName evidence="4">Histone deacetylase</fullName>
    </submittedName>
</protein>
<dbReference type="GO" id="GO:0016787">
    <property type="term" value="F:hydrolase activity"/>
    <property type="evidence" value="ECO:0007669"/>
    <property type="project" value="UniProtKB-KW"/>
</dbReference>
<dbReference type="InterPro" id="IPR037138">
    <property type="entry name" value="His_deacetylse_dom_sf"/>
</dbReference>
<evidence type="ECO:0000256" key="1">
    <source>
        <dbReference type="ARBA" id="ARBA00005947"/>
    </source>
</evidence>
<sequence>MIPIVHHPAYVTEVPSRSTYRWGKNGAIRDLLQAEGARIDWHRPEPMPRRWLEAVHDPDYVDEVLAAAVPAVKTRRIGFPVTPPVAARAAMVPGGTWLAAMLALDHGFAANSAGGSHHALHETGAGYCIFNDLALAAVRLVEEGTVARVLVVDVDVHQGDGTAALTAGRADIATYSIHAEKNFPARKARSTLDVGLPDGVGDDAYLEALERTLVPLLDAFAPSLILYQAGVDPLAEDRLGRLALTEAGLVARERLVARLARARGLPLASTVGGGYGDDVMAIAARHVRAILTLGEAFGH</sequence>
<dbReference type="SUPFAM" id="SSF52768">
    <property type="entry name" value="Arginase/deacetylase"/>
    <property type="match status" value="1"/>
</dbReference>
<dbReference type="InterPro" id="IPR023801">
    <property type="entry name" value="His_deacetylse_dom"/>
</dbReference>
<comment type="similarity">
    <text evidence="1">Belongs to the histone deacetylase family.</text>
</comment>
<evidence type="ECO:0000313" key="5">
    <source>
        <dbReference type="Proteomes" id="UP000623067"/>
    </source>
</evidence>
<dbReference type="GO" id="GO:0040029">
    <property type="term" value="P:epigenetic regulation of gene expression"/>
    <property type="evidence" value="ECO:0007669"/>
    <property type="project" value="TreeGrafter"/>
</dbReference>
<gene>
    <name evidence="4" type="ORF">GCM10011380_20680</name>
</gene>
<dbReference type="Gene3D" id="3.40.800.20">
    <property type="entry name" value="Histone deacetylase domain"/>
    <property type="match status" value="1"/>
</dbReference>
<dbReference type="GO" id="GO:0004407">
    <property type="term" value="F:histone deacetylase activity"/>
    <property type="evidence" value="ECO:0007669"/>
    <property type="project" value="InterPro"/>
</dbReference>
<dbReference type="RefSeq" id="WP_188658708.1">
    <property type="nucleotide sequence ID" value="NZ_BMIH01000003.1"/>
</dbReference>
<dbReference type="Proteomes" id="UP000623067">
    <property type="component" value="Unassembled WGS sequence"/>
</dbReference>
<dbReference type="CDD" id="cd09993">
    <property type="entry name" value="HDAC_classIV"/>
    <property type="match status" value="1"/>
</dbReference>
<dbReference type="PANTHER" id="PTHR10625:SF19">
    <property type="entry name" value="HISTONE DEACETYLASE 12"/>
    <property type="match status" value="1"/>
</dbReference>
<dbReference type="PRINTS" id="PR01270">
    <property type="entry name" value="HDASUPER"/>
</dbReference>
<dbReference type="PANTHER" id="PTHR10625">
    <property type="entry name" value="HISTONE DEACETYLASE HDAC1-RELATED"/>
    <property type="match status" value="1"/>
</dbReference>
<evidence type="ECO:0000256" key="2">
    <source>
        <dbReference type="ARBA" id="ARBA00022801"/>
    </source>
</evidence>
<accession>A0A916T417</accession>
<reference evidence="4" key="1">
    <citation type="journal article" date="2014" name="Int. J. Syst. Evol. Microbiol.">
        <title>Complete genome sequence of Corynebacterium casei LMG S-19264T (=DSM 44701T), isolated from a smear-ripened cheese.</title>
        <authorList>
            <consortium name="US DOE Joint Genome Institute (JGI-PGF)"/>
            <person name="Walter F."/>
            <person name="Albersmeier A."/>
            <person name="Kalinowski J."/>
            <person name="Ruckert C."/>
        </authorList>
    </citation>
    <scope>NUCLEOTIDE SEQUENCE</scope>
    <source>
        <strain evidence="4">CGMCC 1.15330</strain>
    </source>
</reference>
<feature type="domain" description="Histone deacetylase" evidence="3">
    <location>
        <begin position="29"/>
        <end position="288"/>
    </location>
</feature>
<evidence type="ECO:0000313" key="4">
    <source>
        <dbReference type="EMBL" id="GGB31181.1"/>
    </source>
</evidence>
<comment type="caution">
    <text evidence="4">The sequence shown here is derived from an EMBL/GenBank/DDBJ whole genome shotgun (WGS) entry which is preliminary data.</text>
</comment>
<dbReference type="AlphaFoldDB" id="A0A916T417"/>
<dbReference type="Pfam" id="PF00850">
    <property type="entry name" value="Hist_deacetyl"/>
    <property type="match status" value="1"/>
</dbReference>
<organism evidence="4 5">
    <name type="scientific">Sphingomonas metalli</name>
    <dbReference type="NCBI Taxonomy" id="1779358"/>
    <lineage>
        <taxon>Bacteria</taxon>
        <taxon>Pseudomonadati</taxon>
        <taxon>Pseudomonadota</taxon>
        <taxon>Alphaproteobacteria</taxon>
        <taxon>Sphingomonadales</taxon>
        <taxon>Sphingomonadaceae</taxon>
        <taxon>Sphingomonas</taxon>
    </lineage>
</organism>
<reference evidence="4" key="2">
    <citation type="submission" date="2020-09" db="EMBL/GenBank/DDBJ databases">
        <authorList>
            <person name="Sun Q."/>
            <person name="Zhou Y."/>
        </authorList>
    </citation>
    <scope>NUCLEOTIDE SEQUENCE</scope>
    <source>
        <strain evidence="4">CGMCC 1.15330</strain>
    </source>
</reference>
<dbReference type="InterPro" id="IPR000286">
    <property type="entry name" value="HDACs"/>
</dbReference>
<dbReference type="InterPro" id="IPR044150">
    <property type="entry name" value="HDAC_classIV"/>
</dbReference>
<dbReference type="InterPro" id="IPR023696">
    <property type="entry name" value="Ureohydrolase_dom_sf"/>
</dbReference>
<keyword evidence="2" id="KW-0378">Hydrolase</keyword>
<proteinExistence type="inferred from homology"/>
<name>A0A916T417_9SPHN</name>
<evidence type="ECO:0000259" key="3">
    <source>
        <dbReference type="Pfam" id="PF00850"/>
    </source>
</evidence>
<keyword evidence="5" id="KW-1185">Reference proteome</keyword>
<dbReference type="EMBL" id="BMIH01000003">
    <property type="protein sequence ID" value="GGB31181.1"/>
    <property type="molecule type" value="Genomic_DNA"/>
</dbReference>